<keyword evidence="3 8" id="KW-0819">tRNA processing</keyword>
<evidence type="ECO:0000256" key="3">
    <source>
        <dbReference type="ARBA" id="ARBA00022694"/>
    </source>
</evidence>
<keyword evidence="5 8" id="KW-0378">Hydrolase</keyword>
<dbReference type="GO" id="GO:0008270">
    <property type="term" value="F:zinc ion binding"/>
    <property type="evidence" value="ECO:0007669"/>
    <property type="project" value="UniProtKB-UniRule"/>
</dbReference>
<evidence type="ECO:0000259" key="9">
    <source>
        <dbReference type="PROSITE" id="PS51747"/>
    </source>
</evidence>
<evidence type="ECO:0000256" key="5">
    <source>
        <dbReference type="ARBA" id="ARBA00022801"/>
    </source>
</evidence>
<dbReference type="AlphaFoldDB" id="A0A0M6ZN65"/>
<dbReference type="EC" id="3.5.4.33" evidence="8"/>
<feature type="active site" description="Proton donor" evidence="8">
    <location>
        <position position="106"/>
    </location>
</feature>
<dbReference type="InterPro" id="IPR016193">
    <property type="entry name" value="Cytidine_deaminase-like"/>
</dbReference>
<evidence type="ECO:0000256" key="7">
    <source>
        <dbReference type="ARBA" id="ARBA00048045"/>
    </source>
</evidence>
<dbReference type="HAMAP" id="MF_00972">
    <property type="entry name" value="tRNA_aden_deaminase"/>
    <property type="match status" value="1"/>
</dbReference>
<sequence>MTSNSAMEPFSWCMARAKQLAHRTLEGIRADDLKTYSANLKYPRHMTTTSIKTEKNSFMNIALEEAEAAAARGEVPVGAVLVRNGTILARNGNRTLELHDPSAHAELLVIRTACTLLESQRLTGCDLYVTLEPCPMCAGAISFARIRRLYYGAGDEKGGAVDHGTRFFCQPTCHHAPEVYAGIGETDSAKILKNFFISKR</sequence>
<dbReference type="InterPro" id="IPR028883">
    <property type="entry name" value="tRNA_aden_deaminase"/>
</dbReference>
<dbReference type="SUPFAM" id="SSF53927">
    <property type="entry name" value="Cytidine deaminase-like"/>
    <property type="match status" value="1"/>
</dbReference>
<dbReference type="CDD" id="cd01285">
    <property type="entry name" value="nucleoside_deaminase"/>
    <property type="match status" value="1"/>
</dbReference>
<evidence type="ECO:0000256" key="8">
    <source>
        <dbReference type="HAMAP-Rule" id="MF_00972"/>
    </source>
</evidence>
<organism evidence="10 11">
    <name type="scientific">Roseibium album</name>
    <dbReference type="NCBI Taxonomy" id="311410"/>
    <lineage>
        <taxon>Bacteria</taxon>
        <taxon>Pseudomonadati</taxon>
        <taxon>Pseudomonadota</taxon>
        <taxon>Alphaproteobacteria</taxon>
        <taxon>Hyphomicrobiales</taxon>
        <taxon>Stappiaceae</taxon>
        <taxon>Roseibium</taxon>
    </lineage>
</organism>
<reference evidence="11" key="1">
    <citation type="submission" date="2015-07" db="EMBL/GenBank/DDBJ databases">
        <authorList>
            <person name="Rodrigo-Torres Lidia"/>
            <person name="Arahal R.David."/>
        </authorList>
    </citation>
    <scope>NUCLEOTIDE SEQUENCE [LARGE SCALE GENOMIC DNA]</scope>
    <source>
        <strain evidence="11">CECT 5096</strain>
    </source>
</reference>
<evidence type="ECO:0000313" key="11">
    <source>
        <dbReference type="Proteomes" id="UP000049983"/>
    </source>
</evidence>
<dbReference type="InterPro" id="IPR016192">
    <property type="entry name" value="APOBEC/CMP_deaminase_Zn-bd"/>
</dbReference>
<protein>
    <recommendedName>
        <fullName evidence="8">tRNA-specific adenosine deaminase</fullName>
        <ecNumber evidence="8">3.5.4.33</ecNumber>
    </recommendedName>
</protein>
<feature type="binding site" evidence="8">
    <location>
        <position position="137"/>
    </location>
    <ligand>
        <name>Zn(2+)</name>
        <dbReference type="ChEBI" id="CHEBI:29105"/>
        <note>catalytic</note>
    </ligand>
</feature>
<evidence type="ECO:0000256" key="1">
    <source>
        <dbReference type="ARBA" id="ARBA00010669"/>
    </source>
</evidence>
<dbReference type="Proteomes" id="UP000049983">
    <property type="component" value="Unassembled WGS sequence"/>
</dbReference>
<proteinExistence type="inferred from homology"/>
<comment type="similarity">
    <text evidence="1">Belongs to the cytidine and deoxycytidylate deaminase family. ADAT2 subfamily.</text>
</comment>
<comment type="catalytic activity">
    <reaction evidence="7 8">
        <text>adenosine(34) in tRNA + H2O + H(+) = inosine(34) in tRNA + NH4(+)</text>
        <dbReference type="Rhea" id="RHEA:43168"/>
        <dbReference type="Rhea" id="RHEA-COMP:10373"/>
        <dbReference type="Rhea" id="RHEA-COMP:10374"/>
        <dbReference type="ChEBI" id="CHEBI:15377"/>
        <dbReference type="ChEBI" id="CHEBI:15378"/>
        <dbReference type="ChEBI" id="CHEBI:28938"/>
        <dbReference type="ChEBI" id="CHEBI:74411"/>
        <dbReference type="ChEBI" id="CHEBI:82852"/>
        <dbReference type="EC" id="3.5.4.33"/>
    </reaction>
</comment>
<keyword evidence="6 8" id="KW-0862">Zinc</keyword>
<comment type="function">
    <text evidence="8">Catalyzes the deamination of adenosine to inosine at the wobble position 34 of tRNA(Arg2).</text>
</comment>
<comment type="cofactor">
    <cofactor evidence="8">
        <name>Zn(2+)</name>
        <dbReference type="ChEBI" id="CHEBI:29105"/>
    </cofactor>
    <text evidence="8">Binds 1 zinc ion per subunit.</text>
</comment>
<dbReference type="InterPro" id="IPR002125">
    <property type="entry name" value="CMP_dCMP_dom"/>
</dbReference>
<dbReference type="PROSITE" id="PS00903">
    <property type="entry name" value="CYT_DCMP_DEAMINASES_1"/>
    <property type="match status" value="1"/>
</dbReference>
<dbReference type="GO" id="GO:0052717">
    <property type="term" value="F:tRNA-specific adenosine-34 deaminase activity"/>
    <property type="evidence" value="ECO:0007669"/>
    <property type="project" value="UniProtKB-UniRule"/>
</dbReference>
<feature type="binding site" evidence="8">
    <location>
        <position position="104"/>
    </location>
    <ligand>
        <name>Zn(2+)</name>
        <dbReference type="ChEBI" id="CHEBI:29105"/>
        <note>catalytic</note>
    </ligand>
</feature>
<evidence type="ECO:0000256" key="4">
    <source>
        <dbReference type="ARBA" id="ARBA00022723"/>
    </source>
</evidence>
<dbReference type="PANTHER" id="PTHR11079">
    <property type="entry name" value="CYTOSINE DEAMINASE FAMILY MEMBER"/>
    <property type="match status" value="1"/>
</dbReference>
<keyword evidence="11" id="KW-1185">Reference proteome</keyword>
<feature type="domain" description="CMP/dCMP-type deaminase" evidence="9">
    <location>
        <begin position="53"/>
        <end position="162"/>
    </location>
</feature>
<dbReference type="Pfam" id="PF00383">
    <property type="entry name" value="dCMP_cyt_deam_1"/>
    <property type="match status" value="1"/>
</dbReference>
<gene>
    <name evidence="8 10" type="primary">tadA</name>
    <name evidence="10" type="ORF">LA5096_03307</name>
</gene>
<accession>A0A0M6ZN65</accession>
<name>A0A0M6ZN65_9HYPH</name>
<feature type="binding site" evidence="8">
    <location>
        <position position="134"/>
    </location>
    <ligand>
        <name>Zn(2+)</name>
        <dbReference type="ChEBI" id="CHEBI:29105"/>
        <note>catalytic</note>
    </ligand>
</feature>
<dbReference type="PROSITE" id="PS51747">
    <property type="entry name" value="CYT_DCMP_DEAMINASES_2"/>
    <property type="match status" value="1"/>
</dbReference>
<evidence type="ECO:0000256" key="6">
    <source>
        <dbReference type="ARBA" id="ARBA00022833"/>
    </source>
</evidence>
<keyword evidence="4 8" id="KW-0479">Metal-binding</keyword>
<evidence type="ECO:0000313" key="10">
    <source>
        <dbReference type="EMBL" id="CTQ72627.1"/>
    </source>
</evidence>
<dbReference type="Gene3D" id="3.40.140.10">
    <property type="entry name" value="Cytidine Deaminase, domain 2"/>
    <property type="match status" value="1"/>
</dbReference>
<dbReference type="EMBL" id="CXWC01000011">
    <property type="protein sequence ID" value="CTQ72627.1"/>
    <property type="molecule type" value="Genomic_DNA"/>
</dbReference>
<comment type="subunit">
    <text evidence="2 8">Homodimer.</text>
</comment>
<dbReference type="PANTHER" id="PTHR11079:SF202">
    <property type="entry name" value="TRNA-SPECIFIC ADENOSINE DEAMINASE"/>
    <property type="match status" value="1"/>
</dbReference>
<evidence type="ECO:0000256" key="2">
    <source>
        <dbReference type="ARBA" id="ARBA00011738"/>
    </source>
</evidence>
<dbReference type="GO" id="GO:0002100">
    <property type="term" value="P:tRNA wobble adenosine to inosine editing"/>
    <property type="evidence" value="ECO:0007669"/>
    <property type="project" value="UniProtKB-UniRule"/>
</dbReference>
<dbReference type="STRING" id="311410.LA5095_00166"/>